<dbReference type="InterPro" id="IPR011701">
    <property type="entry name" value="MFS"/>
</dbReference>
<evidence type="ECO:0000256" key="5">
    <source>
        <dbReference type="ARBA" id="ARBA00022989"/>
    </source>
</evidence>
<gene>
    <name evidence="10" type="ORF">AB0E65_08745</name>
</gene>
<feature type="transmembrane region" description="Helical" evidence="8">
    <location>
        <begin position="312"/>
        <end position="332"/>
    </location>
</feature>
<evidence type="ECO:0000259" key="9">
    <source>
        <dbReference type="PROSITE" id="PS50850"/>
    </source>
</evidence>
<proteinExistence type="predicted"/>
<sequence length="461" mass="46703">MTTLQTSAGTSVRTVWSPSMWALLAVLAGNMLIDALEVSVLIVALPAIGADLALPVTSAQWLMTGFALGFGGLMLFAGRVVALLGRRRVYLLALLAFALASLAAGFLDSPGLLLVTRVVKGFCAALTAPTGLSIITTAFREGADRNRAVSVYTFFGACGFTAGLVLSGLLTPVDWHWVLAFPAPVVLVLFAAGLRLVPADPPSAAGPRHYDLPGAAALSGALLTLVYAVVHVPEQGWGDARVVAAFAGTVVLGVCFVLAERSAPEPLIPVGLLANAAMIRSALAAAALNGSHLGLLLILSYRTQHDLGWGPLRTACAFLPAGAPLVVTALLSGRLVARFGAPRLVAAGLLLPTAGYAWYQWGPHPTSYATGMLPALLLVGAGFVLAFAALNLQATAEVPAAGRGAAGAVYQTAVQTGALVTLSVVAAVMAGGGPAAGLVAAVGGGGFLVALTGLRRRAGRG</sequence>
<dbReference type="Pfam" id="PF07690">
    <property type="entry name" value="MFS_1"/>
    <property type="match status" value="1"/>
</dbReference>
<dbReference type="Gene3D" id="1.20.1250.20">
    <property type="entry name" value="MFS general substrate transporter like domains"/>
    <property type="match status" value="1"/>
</dbReference>
<dbReference type="InterPro" id="IPR020846">
    <property type="entry name" value="MFS_dom"/>
</dbReference>
<dbReference type="Proteomes" id="UP001550850">
    <property type="component" value="Unassembled WGS sequence"/>
</dbReference>
<evidence type="ECO:0000256" key="2">
    <source>
        <dbReference type="ARBA" id="ARBA00022448"/>
    </source>
</evidence>
<dbReference type="PROSITE" id="PS50850">
    <property type="entry name" value="MFS"/>
    <property type="match status" value="1"/>
</dbReference>
<keyword evidence="11" id="KW-1185">Reference proteome</keyword>
<feature type="transmembrane region" description="Helical" evidence="8">
    <location>
        <begin position="435"/>
        <end position="454"/>
    </location>
</feature>
<evidence type="ECO:0000256" key="3">
    <source>
        <dbReference type="ARBA" id="ARBA00022475"/>
    </source>
</evidence>
<dbReference type="PANTHER" id="PTHR42718:SF46">
    <property type="entry name" value="BLR6921 PROTEIN"/>
    <property type="match status" value="1"/>
</dbReference>
<feature type="domain" description="Major facilitator superfamily (MFS) profile" evidence="9">
    <location>
        <begin position="23"/>
        <end position="458"/>
    </location>
</feature>
<organism evidence="10 11">
    <name type="scientific">Streptomyces fragilis</name>
    <dbReference type="NCBI Taxonomy" id="67301"/>
    <lineage>
        <taxon>Bacteria</taxon>
        <taxon>Bacillati</taxon>
        <taxon>Actinomycetota</taxon>
        <taxon>Actinomycetes</taxon>
        <taxon>Kitasatosporales</taxon>
        <taxon>Streptomycetaceae</taxon>
        <taxon>Streptomyces</taxon>
    </lineage>
</organism>
<comment type="subcellular location">
    <subcellularLocation>
        <location evidence="1">Cell membrane</location>
        <topology evidence="1">Multi-pass membrane protein</topology>
    </subcellularLocation>
</comment>
<keyword evidence="5 8" id="KW-1133">Transmembrane helix</keyword>
<evidence type="ECO:0000313" key="11">
    <source>
        <dbReference type="Proteomes" id="UP001550850"/>
    </source>
</evidence>
<evidence type="ECO:0000256" key="1">
    <source>
        <dbReference type="ARBA" id="ARBA00004651"/>
    </source>
</evidence>
<dbReference type="Gene3D" id="1.20.1720.10">
    <property type="entry name" value="Multidrug resistance protein D"/>
    <property type="match status" value="1"/>
</dbReference>
<evidence type="ECO:0000256" key="6">
    <source>
        <dbReference type="ARBA" id="ARBA00023136"/>
    </source>
</evidence>
<reference evidence="10 11" key="1">
    <citation type="submission" date="2024-06" db="EMBL/GenBank/DDBJ databases">
        <title>The Natural Products Discovery Center: Release of the First 8490 Sequenced Strains for Exploring Actinobacteria Biosynthetic Diversity.</title>
        <authorList>
            <person name="Kalkreuter E."/>
            <person name="Kautsar S.A."/>
            <person name="Yang D."/>
            <person name="Bader C.D."/>
            <person name="Teijaro C.N."/>
            <person name="Fluegel L."/>
            <person name="Davis C.M."/>
            <person name="Simpson J.R."/>
            <person name="Lauterbach L."/>
            <person name="Steele A.D."/>
            <person name="Gui C."/>
            <person name="Meng S."/>
            <person name="Li G."/>
            <person name="Viehrig K."/>
            <person name="Ye F."/>
            <person name="Su P."/>
            <person name="Kiefer A.F."/>
            <person name="Nichols A."/>
            <person name="Cepeda A.J."/>
            <person name="Yan W."/>
            <person name="Fan B."/>
            <person name="Jiang Y."/>
            <person name="Adhikari A."/>
            <person name="Zheng C.-J."/>
            <person name="Schuster L."/>
            <person name="Cowan T.M."/>
            <person name="Smanski M.J."/>
            <person name="Chevrette M.G."/>
            <person name="De Carvalho L.P.S."/>
            <person name="Shen B."/>
        </authorList>
    </citation>
    <scope>NUCLEOTIDE SEQUENCE [LARGE SCALE GENOMIC DNA]</scope>
    <source>
        <strain evidence="10 11">NPDC038104</strain>
    </source>
</reference>
<dbReference type="EMBL" id="JBEZUR010000009">
    <property type="protein sequence ID" value="MEU3554297.1"/>
    <property type="molecule type" value="Genomic_DNA"/>
</dbReference>
<feature type="transmembrane region" description="Helical" evidence="8">
    <location>
        <begin position="404"/>
        <end position="429"/>
    </location>
</feature>
<keyword evidence="7" id="KW-0046">Antibiotic resistance</keyword>
<feature type="transmembrane region" description="Helical" evidence="8">
    <location>
        <begin position="210"/>
        <end position="230"/>
    </location>
</feature>
<keyword evidence="4 8" id="KW-0812">Transmembrane</keyword>
<evidence type="ECO:0000256" key="4">
    <source>
        <dbReference type="ARBA" id="ARBA00022692"/>
    </source>
</evidence>
<dbReference type="InterPro" id="IPR036259">
    <property type="entry name" value="MFS_trans_sf"/>
</dbReference>
<name>A0ABV2YEZ9_9ACTN</name>
<feature type="transmembrane region" description="Helical" evidence="8">
    <location>
        <begin position="21"/>
        <end position="49"/>
    </location>
</feature>
<feature type="transmembrane region" description="Helical" evidence="8">
    <location>
        <begin position="242"/>
        <end position="259"/>
    </location>
</feature>
<feature type="transmembrane region" description="Helical" evidence="8">
    <location>
        <begin position="177"/>
        <end position="198"/>
    </location>
</feature>
<feature type="transmembrane region" description="Helical" evidence="8">
    <location>
        <begin position="151"/>
        <end position="171"/>
    </location>
</feature>
<evidence type="ECO:0000256" key="8">
    <source>
        <dbReference type="SAM" id="Phobius"/>
    </source>
</evidence>
<evidence type="ECO:0000256" key="7">
    <source>
        <dbReference type="ARBA" id="ARBA00023251"/>
    </source>
</evidence>
<dbReference type="PANTHER" id="PTHR42718">
    <property type="entry name" value="MAJOR FACILITATOR SUPERFAMILY MULTIDRUG TRANSPORTER MFSC"/>
    <property type="match status" value="1"/>
</dbReference>
<feature type="transmembrane region" description="Helical" evidence="8">
    <location>
        <begin position="373"/>
        <end position="392"/>
    </location>
</feature>
<dbReference type="RefSeq" id="WP_108955846.1">
    <property type="nucleotide sequence ID" value="NZ_BEVZ01000006.1"/>
</dbReference>
<keyword evidence="2" id="KW-0813">Transport</keyword>
<evidence type="ECO:0000313" key="10">
    <source>
        <dbReference type="EMBL" id="MEU3554297.1"/>
    </source>
</evidence>
<protein>
    <submittedName>
        <fullName evidence="10">MFS transporter</fullName>
    </submittedName>
</protein>
<feature type="transmembrane region" description="Helical" evidence="8">
    <location>
        <begin position="119"/>
        <end position="139"/>
    </location>
</feature>
<feature type="transmembrane region" description="Helical" evidence="8">
    <location>
        <begin position="89"/>
        <end position="107"/>
    </location>
</feature>
<accession>A0ABV2YEZ9</accession>
<feature type="transmembrane region" description="Helical" evidence="8">
    <location>
        <begin position="279"/>
        <end position="300"/>
    </location>
</feature>
<comment type="caution">
    <text evidence="10">The sequence shown here is derived from an EMBL/GenBank/DDBJ whole genome shotgun (WGS) entry which is preliminary data.</text>
</comment>
<keyword evidence="6 8" id="KW-0472">Membrane</keyword>
<feature type="transmembrane region" description="Helical" evidence="8">
    <location>
        <begin position="61"/>
        <end position="82"/>
    </location>
</feature>
<feature type="transmembrane region" description="Helical" evidence="8">
    <location>
        <begin position="344"/>
        <end position="361"/>
    </location>
</feature>
<keyword evidence="3" id="KW-1003">Cell membrane</keyword>
<dbReference type="SUPFAM" id="SSF103473">
    <property type="entry name" value="MFS general substrate transporter"/>
    <property type="match status" value="1"/>
</dbReference>